<dbReference type="RefSeq" id="WP_011839640.1">
    <property type="nucleotide sequence ID" value="NC_009033.1"/>
</dbReference>
<dbReference type="SUPFAM" id="SSF117916">
    <property type="entry name" value="Fe-S cluster assembly (FSCA) domain-like"/>
    <property type="match status" value="1"/>
</dbReference>
<evidence type="ECO:0000313" key="3">
    <source>
        <dbReference type="Proteomes" id="UP000000254"/>
    </source>
</evidence>
<dbReference type="AlphaFoldDB" id="A3DP86"/>
<organism evidence="2 3">
    <name type="scientific">Staphylothermus marinus (strain ATCC 43588 / DSM 3639 / JCM 9404 / F1)</name>
    <dbReference type="NCBI Taxonomy" id="399550"/>
    <lineage>
        <taxon>Archaea</taxon>
        <taxon>Thermoproteota</taxon>
        <taxon>Thermoprotei</taxon>
        <taxon>Desulfurococcales</taxon>
        <taxon>Desulfurococcaceae</taxon>
        <taxon>Staphylothermus</taxon>
    </lineage>
</organism>
<accession>A3DP86</accession>
<dbReference type="Pfam" id="PF01883">
    <property type="entry name" value="FeS_assembly_P"/>
    <property type="match status" value="1"/>
</dbReference>
<dbReference type="PANTHER" id="PTHR42831">
    <property type="entry name" value="FE-S PROTEIN MATURATION AUXILIARY FACTOR YITW"/>
    <property type="match status" value="1"/>
</dbReference>
<dbReference type="GeneID" id="4907403"/>
<feature type="domain" description="MIP18 family-like" evidence="1">
    <location>
        <begin position="10"/>
        <end position="75"/>
    </location>
</feature>
<dbReference type="eggNOG" id="arCOG01845">
    <property type="taxonomic scope" value="Archaea"/>
</dbReference>
<dbReference type="KEGG" id="smr:Smar_1355"/>
<dbReference type="Proteomes" id="UP000000254">
    <property type="component" value="Chromosome"/>
</dbReference>
<proteinExistence type="predicted"/>
<reference evidence="2 3" key="2">
    <citation type="journal article" date="2009" name="Stand. Genomic Sci.">
        <title>Complete genome sequence of Staphylothermus marinus Stetter and Fiala 1986 type strain F1.</title>
        <authorList>
            <person name="Anderson I.J."/>
            <person name="Sun H."/>
            <person name="Lapidus A."/>
            <person name="Copeland A."/>
            <person name="Glavina Del Rio T."/>
            <person name="Tice H."/>
            <person name="Dalin E."/>
            <person name="Lucas S."/>
            <person name="Barry K."/>
            <person name="Land M."/>
            <person name="Richardson P."/>
            <person name="Huber H."/>
            <person name="Kyrpides N.C."/>
        </authorList>
    </citation>
    <scope>NUCLEOTIDE SEQUENCE [LARGE SCALE GENOMIC DNA]</scope>
    <source>
        <strain evidence="3">ATCC 43588 / DSM 3639 / JCM 9404 / F1</strain>
    </source>
</reference>
<dbReference type="InterPro" id="IPR002744">
    <property type="entry name" value="MIP18-like"/>
</dbReference>
<dbReference type="InterPro" id="IPR034904">
    <property type="entry name" value="FSCA_dom_sf"/>
</dbReference>
<reference evidence="3" key="1">
    <citation type="journal article" date="2009" name="BMC Genomics">
        <title>The complete genome sequence of Staphylothermus marinus reveals differences in sulfur metabolism among heterotrophic Crenarchaeota.</title>
        <authorList>
            <person name="Anderson I.J."/>
            <person name="Dharmarajan L."/>
            <person name="Rodriguez J."/>
            <person name="Hooper S."/>
            <person name="Porat I."/>
            <person name="Ulrich L.E."/>
            <person name="Elkins J.G."/>
            <person name="Mavromatis K."/>
            <person name="Sun H."/>
            <person name="Land M."/>
            <person name="Lapidus A."/>
            <person name="Lucas S."/>
            <person name="Barry K."/>
            <person name="Huber H."/>
            <person name="Zhulin I.B."/>
            <person name="Whitman W.B."/>
            <person name="Mukhopadhyay B."/>
            <person name="Woese C."/>
            <person name="Bristow J."/>
            <person name="Kyrpides N."/>
        </authorList>
    </citation>
    <scope>NUCLEOTIDE SEQUENCE [LARGE SCALE GENOMIC DNA]</scope>
    <source>
        <strain evidence="3">ATCC 43588 / DSM 3639 / JCM 9404 / F1</strain>
    </source>
</reference>
<dbReference type="EMBL" id="CP000575">
    <property type="protein sequence ID" value="ABN70446.1"/>
    <property type="molecule type" value="Genomic_DNA"/>
</dbReference>
<evidence type="ECO:0000313" key="2">
    <source>
        <dbReference type="EMBL" id="ABN70446.1"/>
    </source>
</evidence>
<dbReference type="Gene3D" id="3.30.300.130">
    <property type="entry name" value="Fe-S cluster assembly (FSCA)"/>
    <property type="match status" value="1"/>
</dbReference>
<dbReference type="PANTHER" id="PTHR42831:SF1">
    <property type="entry name" value="FE-S PROTEIN MATURATION AUXILIARY FACTOR YITW"/>
    <property type="match status" value="1"/>
</dbReference>
<dbReference type="STRING" id="399550.Smar_1355"/>
<gene>
    <name evidence="2" type="ordered locus">Smar_1355</name>
</gene>
<protein>
    <recommendedName>
        <fullName evidence="1">MIP18 family-like domain-containing protein</fullName>
    </recommendedName>
</protein>
<dbReference type="InterPro" id="IPR052339">
    <property type="entry name" value="Fe-S_Maturation_MIP18"/>
</dbReference>
<keyword evidence="3" id="KW-1185">Reference proteome</keyword>
<sequence>MDGKEKEELKKKIIAVLETIADPEIGIDVYNLGMIYGIDIIDEKHVKIKMTLTTPFCPLANMLPMMVVDELKRKLGIEADIEIVMEPPWTPLMMTEKGRRIFKERYGYDIVEEYKKAQQG</sequence>
<evidence type="ECO:0000259" key="1">
    <source>
        <dbReference type="Pfam" id="PF01883"/>
    </source>
</evidence>
<name>A3DP86_STAMF</name>
<dbReference type="HOGENOM" id="CLU_091588_2_2_2"/>
<dbReference type="OrthoDB" id="371709at2157"/>